<reference evidence="8 9" key="1">
    <citation type="submission" date="2019-03" db="EMBL/GenBank/DDBJ databases">
        <title>Genome sequence of Sphingomonas sp. 17J27-24.</title>
        <authorList>
            <person name="Kim M."/>
            <person name="Maeng S."/>
            <person name="Sathiyaraj S."/>
        </authorList>
    </citation>
    <scope>NUCLEOTIDE SEQUENCE [LARGE SCALE GENOMIC DNA]</scope>
    <source>
        <strain evidence="8 9">17J27-24</strain>
    </source>
</reference>
<evidence type="ECO:0000256" key="2">
    <source>
        <dbReference type="ARBA" id="ARBA00022475"/>
    </source>
</evidence>
<accession>A0A4Y8ZVF3</accession>
<dbReference type="OrthoDB" id="9781030at2"/>
<evidence type="ECO:0000256" key="3">
    <source>
        <dbReference type="ARBA" id="ARBA00022692"/>
    </source>
</evidence>
<evidence type="ECO:0000256" key="7">
    <source>
        <dbReference type="SAM" id="Phobius"/>
    </source>
</evidence>
<keyword evidence="3 7" id="KW-0812">Transmembrane</keyword>
<keyword evidence="4 7" id="KW-1133">Transmembrane helix</keyword>
<evidence type="ECO:0000256" key="6">
    <source>
        <dbReference type="SAM" id="MobiDB-lite"/>
    </source>
</evidence>
<dbReference type="PANTHER" id="PTHR30213">
    <property type="entry name" value="INNER MEMBRANE PROTEIN YHJD"/>
    <property type="match status" value="1"/>
</dbReference>
<dbReference type="Pfam" id="PF03631">
    <property type="entry name" value="Virul_fac_BrkB"/>
    <property type="match status" value="1"/>
</dbReference>
<dbReference type="Proteomes" id="UP000298213">
    <property type="component" value="Unassembled WGS sequence"/>
</dbReference>
<evidence type="ECO:0000256" key="5">
    <source>
        <dbReference type="ARBA" id="ARBA00023136"/>
    </source>
</evidence>
<dbReference type="AlphaFoldDB" id="A0A4Y8ZVF3"/>
<feature type="region of interest" description="Disordered" evidence="6">
    <location>
        <begin position="287"/>
        <end position="338"/>
    </location>
</feature>
<evidence type="ECO:0000256" key="1">
    <source>
        <dbReference type="ARBA" id="ARBA00004651"/>
    </source>
</evidence>
<keyword evidence="5 7" id="KW-0472">Membrane</keyword>
<dbReference type="InterPro" id="IPR017039">
    <property type="entry name" value="Virul_fac_BrkB"/>
</dbReference>
<keyword evidence="2" id="KW-1003">Cell membrane</keyword>
<feature type="transmembrane region" description="Helical" evidence="7">
    <location>
        <begin position="103"/>
        <end position="129"/>
    </location>
</feature>
<gene>
    <name evidence="8" type="ORF">E2493_01695</name>
</gene>
<feature type="transmembrane region" description="Helical" evidence="7">
    <location>
        <begin position="216"/>
        <end position="239"/>
    </location>
</feature>
<feature type="transmembrane region" description="Helical" evidence="7">
    <location>
        <begin position="30"/>
        <end position="59"/>
    </location>
</feature>
<feature type="transmembrane region" description="Helical" evidence="7">
    <location>
        <begin position="141"/>
        <end position="168"/>
    </location>
</feature>
<sequence>MKIKAVEWPAFSEWRQVLTRTWKESGDDNVGLLAAGVAFYLFLAFVPLLASVVLTYGLVADPQTVSEHIQTLARTLPREAASIIADQLQAITGDQSAGKGLGLLLAIGLALYGASKGAAAIVTALNVAYEVKETRGFIARTFLSIAITVGMVAMLLVATLAISAVGFIETLLPFSSPVVHVLLQGLALLGAGAIVSAGIALVYRYGPNRPDAPWRWITPGSAVATLLWVLASLGFSFYVSKFGNYNATYGALGGVVVFLTWLYLTGYILLMGGELNSELERQQAAKDPAAAAVAGPQPGKEVAAAPTPARHASPVRHASVAEATVAAPRATKKPERRSRLAPAALLVGGAAVGALLRGRRHPRTDIQLFHYPSEGGAVRQ</sequence>
<evidence type="ECO:0000256" key="4">
    <source>
        <dbReference type="ARBA" id="ARBA00022989"/>
    </source>
</evidence>
<organism evidence="8 9">
    <name type="scientific">Sphingomonas parva</name>
    <dbReference type="NCBI Taxonomy" id="2555898"/>
    <lineage>
        <taxon>Bacteria</taxon>
        <taxon>Pseudomonadati</taxon>
        <taxon>Pseudomonadota</taxon>
        <taxon>Alphaproteobacteria</taxon>
        <taxon>Sphingomonadales</taxon>
        <taxon>Sphingomonadaceae</taxon>
        <taxon>Sphingomonas</taxon>
    </lineage>
</organism>
<feature type="transmembrane region" description="Helical" evidence="7">
    <location>
        <begin position="180"/>
        <end position="204"/>
    </location>
</feature>
<protein>
    <submittedName>
        <fullName evidence="8">YihY/virulence factor BrkB family protein</fullName>
    </submittedName>
</protein>
<feature type="transmembrane region" description="Helical" evidence="7">
    <location>
        <begin position="251"/>
        <end position="270"/>
    </location>
</feature>
<dbReference type="GO" id="GO:0005886">
    <property type="term" value="C:plasma membrane"/>
    <property type="evidence" value="ECO:0007669"/>
    <property type="project" value="UniProtKB-SubCell"/>
</dbReference>
<proteinExistence type="predicted"/>
<name>A0A4Y8ZVF3_9SPHN</name>
<comment type="subcellular location">
    <subcellularLocation>
        <location evidence="1">Cell membrane</location>
        <topology evidence="1">Multi-pass membrane protein</topology>
    </subcellularLocation>
</comment>
<keyword evidence="9" id="KW-1185">Reference proteome</keyword>
<comment type="caution">
    <text evidence="8">The sequence shown here is derived from an EMBL/GenBank/DDBJ whole genome shotgun (WGS) entry which is preliminary data.</text>
</comment>
<dbReference type="PANTHER" id="PTHR30213:SF0">
    <property type="entry name" value="UPF0761 MEMBRANE PROTEIN YIHY"/>
    <property type="match status" value="1"/>
</dbReference>
<evidence type="ECO:0000313" key="9">
    <source>
        <dbReference type="Proteomes" id="UP000298213"/>
    </source>
</evidence>
<dbReference type="NCBIfam" id="TIGR00765">
    <property type="entry name" value="yihY_not_rbn"/>
    <property type="match status" value="1"/>
</dbReference>
<feature type="compositionally biased region" description="Low complexity" evidence="6">
    <location>
        <begin position="287"/>
        <end position="298"/>
    </location>
</feature>
<evidence type="ECO:0000313" key="8">
    <source>
        <dbReference type="EMBL" id="TFI59990.1"/>
    </source>
</evidence>
<dbReference type="EMBL" id="SPDV01000002">
    <property type="protein sequence ID" value="TFI59990.1"/>
    <property type="molecule type" value="Genomic_DNA"/>
</dbReference>
<dbReference type="RefSeq" id="WP_135083083.1">
    <property type="nucleotide sequence ID" value="NZ_SPDV01000002.1"/>
</dbReference>